<proteinExistence type="predicted"/>
<reference evidence="3" key="1">
    <citation type="submission" date="2021-03" db="EMBL/GenBank/DDBJ databases">
        <title>Pengzhenrongella sicca gen. nov., sp. nov., a new member of suborder Micrococcineae isolated from High-Arctic tundra soil.</title>
        <authorList>
            <person name="Peng F."/>
        </authorList>
    </citation>
    <scope>NUCLEOTIDE SEQUENCE</scope>
    <source>
        <strain evidence="3">LRZ-2</strain>
    </source>
</reference>
<name>A0A8A4ZDT0_9MICO</name>
<evidence type="ECO:0000313" key="4">
    <source>
        <dbReference type="Proteomes" id="UP000663937"/>
    </source>
</evidence>
<dbReference type="KEGG" id="psic:J4E96_18120"/>
<dbReference type="RefSeq" id="WP_227423441.1">
    <property type="nucleotide sequence ID" value="NZ_CP071868.1"/>
</dbReference>
<keyword evidence="4" id="KW-1185">Reference proteome</keyword>
<feature type="region of interest" description="Disordered" evidence="1">
    <location>
        <begin position="247"/>
        <end position="270"/>
    </location>
</feature>
<sequence>MTTPAIAPAVSAAPTIAWPEPPQGLDADRLVWAETVRGNGYTHFEVARGTTLRITDLEGDACAHLLAYHADVPAERLNVAETVRVQDQETLTAGCLLISDRGRALATIVRDTSGRHDPLFGSSSRRPRAGAEPAGPELLGFAAAKHDLGPRDLAPGVAFFQGVEVDDAGRPRFLGSAGPGASVVLRVELPLVVLLANTAHPLDPRPEQPCSRIEVLAWRDRPTRPDDPEWAASPSARRAYLQTAAYLAAQRPPPAGRSGDQAARPRGRAR</sequence>
<protein>
    <submittedName>
        <fullName evidence="3">DUF1989 domain-containing protein</fullName>
    </submittedName>
</protein>
<dbReference type="NCBIfam" id="TIGR03425">
    <property type="entry name" value="urea_degr_2"/>
    <property type="match status" value="1"/>
</dbReference>
<accession>A0A8A4ZDT0</accession>
<dbReference type="EMBL" id="CP071868">
    <property type="protein sequence ID" value="QTE29179.1"/>
    <property type="molecule type" value="Genomic_DNA"/>
</dbReference>
<organism evidence="3 4">
    <name type="scientific">Pengzhenrongella sicca</name>
    <dbReference type="NCBI Taxonomy" id="2819238"/>
    <lineage>
        <taxon>Bacteria</taxon>
        <taxon>Bacillati</taxon>
        <taxon>Actinomycetota</taxon>
        <taxon>Actinomycetes</taxon>
        <taxon>Micrococcales</taxon>
        <taxon>Pengzhenrongella</taxon>
    </lineage>
</organism>
<dbReference type="PANTHER" id="PTHR31527">
    <property type="entry name" value="RE64534P"/>
    <property type="match status" value="1"/>
</dbReference>
<evidence type="ECO:0000256" key="1">
    <source>
        <dbReference type="SAM" id="MobiDB-lite"/>
    </source>
</evidence>
<dbReference type="Proteomes" id="UP000663937">
    <property type="component" value="Chromosome"/>
</dbReference>
<evidence type="ECO:0000313" key="3">
    <source>
        <dbReference type="EMBL" id="QTE29179.1"/>
    </source>
</evidence>
<dbReference type="PANTHER" id="PTHR31527:SF0">
    <property type="entry name" value="RE64534P"/>
    <property type="match status" value="1"/>
</dbReference>
<evidence type="ECO:0000259" key="2">
    <source>
        <dbReference type="Pfam" id="PF09347"/>
    </source>
</evidence>
<dbReference type="InterPro" id="IPR018959">
    <property type="entry name" value="DUF1989"/>
</dbReference>
<feature type="domain" description="DUF1989" evidence="2">
    <location>
        <begin position="34"/>
        <end position="192"/>
    </location>
</feature>
<gene>
    <name evidence="3" type="ORF">J4E96_18120</name>
</gene>
<dbReference type="Pfam" id="PF09347">
    <property type="entry name" value="DUF1989"/>
    <property type="match status" value="1"/>
</dbReference>
<dbReference type="AlphaFoldDB" id="A0A8A4ZDT0"/>
<dbReference type="InterPro" id="IPR017792">
    <property type="entry name" value="UAAP1"/>
</dbReference>